<dbReference type="EMBL" id="BK015198">
    <property type="protein sequence ID" value="DAD95607.1"/>
    <property type="molecule type" value="Genomic_DNA"/>
</dbReference>
<accession>A0A8S5NMM4</accession>
<evidence type="ECO:0000259" key="1">
    <source>
        <dbReference type="Pfam" id="PF07157"/>
    </source>
</evidence>
<name>A0A8S5NMM4_9CAUD</name>
<proteinExistence type="predicted"/>
<organism evidence="2">
    <name type="scientific">Siphoviridae sp. ctQU013</name>
    <dbReference type="NCBI Taxonomy" id="2826329"/>
    <lineage>
        <taxon>Viruses</taxon>
        <taxon>Duplodnaviria</taxon>
        <taxon>Heunggongvirae</taxon>
        <taxon>Uroviricota</taxon>
        <taxon>Caudoviricetes</taxon>
    </lineage>
</organism>
<sequence>MTVSSAATEAQKNLMDASYRGVPFYVTSTKLKVGRRVVLFEYPQQDKPFVEDLGRAARIVTVEAFTTGRDYVERMSALVKALETQGGGELVDPWVGRMTATPQSVSQVTYTTRLRLAQISITFVESGELSFPTAAISTHDDVCIKADGIAEAAQNYVGTAIDLSGAQDFVVSNIVGKLESALKNEGIQSLATMFKLDKLDELAKVAATVLTTDPGSFASTLVSSLGLGSFVETVRDWRRVAYLAQGISYGADFNVRDSILYPSGTADYETAKAVEAINTGIRLISISNAVGAAGNIGTGLDRVDETQPSQVMAYDDMIAVRDSLLSAIDNEMLKVSDDSVYSALSLAYSSVWNDMTVRAENKARLIDYTPEEIMPALVLAYDYYGDAARDTEIVERNGIRRPAFVPAKPLKLLST</sequence>
<protein>
    <submittedName>
        <fullName evidence="2">DNA circularization protein</fullName>
    </submittedName>
</protein>
<feature type="domain" description="DNA circulation N-terminal" evidence="1">
    <location>
        <begin position="14"/>
        <end position="99"/>
    </location>
</feature>
<dbReference type="InterPro" id="IPR009826">
    <property type="entry name" value="DNA_circ_N"/>
</dbReference>
<dbReference type="Pfam" id="PF07157">
    <property type="entry name" value="DNA_circ_N"/>
    <property type="match status" value="1"/>
</dbReference>
<evidence type="ECO:0000313" key="2">
    <source>
        <dbReference type="EMBL" id="DAD95607.1"/>
    </source>
</evidence>
<reference evidence="2" key="1">
    <citation type="journal article" date="2021" name="Proc. Natl. Acad. Sci. U.S.A.">
        <title>A Catalog of Tens of Thousands of Viruses from Human Metagenomes Reveals Hidden Associations with Chronic Diseases.</title>
        <authorList>
            <person name="Tisza M.J."/>
            <person name="Buck C.B."/>
        </authorList>
    </citation>
    <scope>NUCLEOTIDE SEQUENCE</scope>
    <source>
        <strain evidence="2">CtQU013</strain>
    </source>
</reference>